<name>A0A6B3NML7_9PSED</name>
<dbReference type="Proteomes" id="UP000482634">
    <property type="component" value="Unassembled WGS sequence"/>
</dbReference>
<evidence type="ECO:0000313" key="6">
    <source>
        <dbReference type="Proteomes" id="UP000480410"/>
    </source>
</evidence>
<evidence type="ECO:0000313" key="5">
    <source>
        <dbReference type="EMBL" id="NER63339.1"/>
    </source>
</evidence>
<evidence type="ECO:0000259" key="3">
    <source>
        <dbReference type="Pfam" id="PF14346"/>
    </source>
</evidence>
<feature type="signal peptide" evidence="2">
    <location>
        <begin position="1"/>
        <end position="24"/>
    </location>
</feature>
<feature type="chain" id="PRO_5044630313" evidence="2">
    <location>
        <begin position="25"/>
        <end position="135"/>
    </location>
</feature>
<dbReference type="RefSeq" id="WP_163941910.1">
    <property type="nucleotide sequence ID" value="NZ_JAAHBU010000051.1"/>
</dbReference>
<evidence type="ECO:0000313" key="7">
    <source>
        <dbReference type="Proteomes" id="UP000482634"/>
    </source>
</evidence>
<feature type="coiled-coil region" evidence="1">
    <location>
        <begin position="78"/>
        <end position="121"/>
    </location>
</feature>
<comment type="caution">
    <text evidence="5">The sequence shown here is derived from an EMBL/GenBank/DDBJ whole genome shotgun (WGS) entry which is preliminary data.</text>
</comment>
<dbReference type="InterPro" id="IPR025511">
    <property type="entry name" value="DUF4398"/>
</dbReference>
<dbReference type="Pfam" id="PF14346">
    <property type="entry name" value="DUF4398"/>
    <property type="match status" value="1"/>
</dbReference>
<dbReference type="EMBL" id="JAAHBU010000051">
    <property type="protein sequence ID" value="NER63339.1"/>
    <property type="molecule type" value="Genomic_DNA"/>
</dbReference>
<accession>A0A6B3NML7</accession>
<protein>
    <submittedName>
        <fullName evidence="5">DUF4398 domain-containing protein</fullName>
    </submittedName>
</protein>
<accession>A0A6M0CXD4</accession>
<evidence type="ECO:0000256" key="1">
    <source>
        <dbReference type="SAM" id="Coils"/>
    </source>
</evidence>
<feature type="domain" description="DUF4398" evidence="3">
    <location>
        <begin position="35"/>
        <end position="111"/>
    </location>
</feature>
<dbReference type="Gene3D" id="1.20.1270.390">
    <property type="match status" value="1"/>
</dbReference>
<dbReference type="AlphaFoldDB" id="A0A6B3NML7"/>
<evidence type="ECO:0000256" key="2">
    <source>
        <dbReference type="SAM" id="SignalP"/>
    </source>
</evidence>
<dbReference type="Proteomes" id="UP000480410">
    <property type="component" value="Unassembled WGS sequence"/>
</dbReference>
<reference evidence="6 7" key="1">
    <citation type="submission" date="2020-02" db="EMBL/GenBank/DDBJ databases">
        <title>Broccoli isolated Pseudomonas sp.</title>
        <authorList>
            <person name="Fujikawa T."/>
            <person name="Sawada H."/>
        </authorList>
    </citation>
    <scope>NUCLEOTIDE SEQUENCE [LARGE SCALE GENOMIC DNA]</scope>
    <source>
        <strain evidence="5 7">MAFF212427</strain>
        <strain evidence="4 6">MAFF212428</strain>
    </source>
</reference>
<proteinExistence type="predicted"/>
<keyword evidence="7" id="KW-1185">Reference proteome</keyword>
<evidence type="ECO:0000313" key="4">
    <source>
        <dbReference type="EMBL" id="NER60484.1"/>
    </source>
</evidence>
<keyword evidence="1" id="KW-0175">Coiled coil</keyword>
<sequence>MVAIRTAKPLASGALVVTLMAALAGCAGVPVPTDQVELSRNAVSRAVTADATQFAPAEMKSAQDKLYGVERALGEKNYTAARTLAEQAEADANLAERKARAVKAQQQLQSAHQGIEVLKQEMLQAPDTLINTITP</sequence>
<gene>
    <name evidence="4" type="ORF">G3435_11785</name>
    <name evidence="5" type="ORF">G3436_04830</name>
</gene>
<organism evidence="5 7">
    <name type="scientific">Pseudomonas brassicae</name>
    <dbReference type="NCBI Taxonomy" id="2708063"/>
    <lineage>
        <taxon>Bacteria</taxon>
        <taxon>Pseudomonadati</taxon>
        <taxon>Pseudomonadota</taxon>
        <taxon>Gammaproteobacteria</taxon>
        <taxon>Pseudomonadales</taxon>
        <taxon>Pseudomonadaceae</taxon>
        <taxon>Pseudomonas</taxon>
    </lineage>
</organism>
<keyword evidence="2" id="KW-0732">Signal</keyword>
<dbReference type="EMBL" id="JAAHBV010000240">
    <property type="protein sequence ID" value="NER60484.1"/>
    <property type="molecule type" value="Genomic_DNA"/>
</dbReference>
<dbReference type="PROSITE" id="PS51257">
    <property type="entry name" value="PROKAR_LIPOPROTEIN"/>
    <property type="match status" value="1"/>
</dbReference>